<dbReference type="PANTHER" id="PTHR31025">
    <property type="entry name" value="SI:CH211-196P9.1-RELATED"/>
    <property type="match status" value="1"/>
</dbReference>
<accession>A0A9D2Z225</accession>
<protein>
    <submittedName>
        <fullName evidence="1">LOC107378040-like protein</fullName>
    </submittedName>
</protein>
<gene>
    <name evidence="1" type="ORF">G4P62_004608</name>
</gene>
<proteinExistence type="predicted"/>
<name>A0A9D2Z225_NOTFU</name>
<dbReference type="EMBL" id="JAAVVJ010000001">
    <property type="protein sequence ID" value="KAF7231225.1"/>
    <property type="molecule type" value="Genomic_DNA"/>
</dbReference>
<evidence type="ECO:0000313" key="2">
    <source>
        <dbReference type="Proteomes" id="UP000822369"/>
    </source>
</evidence>
<comment type="caution">
    <text evidence="1">The sequence shown here is derived from an EMBL/GenBank/DDBJ whole genome shotgun (WGS) entry which is preliminary data.</text>
</comment>
<dbReference type="PANTHER" id="PTHR31025:SF9">
    <property type="entry name" value="SI:DKEY-286J15.1"/>
    <property type="match status" value="1"/>
</dbReference>
<dbReference type="Proteomes" id="UP000822369">
    <property type="component" value="Chromosome 1"/>
</dbReference>
<reference evidence="1" key="1">
    <citation type="submission" date="2020-03" db="EMBL/GenBank/DDBJ databases">
        <title>Intra-Species Differences in Population Size shape Life History and Genome Evolution.</title>
        <authorList>
            <person name="Willemsen D."/>
            <person name="Cui R."/>
            <person name="Valenzano D.R."/>
        </authorList>
    </citation>
    <scope>NUCLEOTIDE SEQUENCE</scope>
    <source>
        <strain evidence="1">GRZ</strain>
        <tissue evidence="1">Whole</tissue>
    </source>
</reference>
<evidence type="ECO:0000313" key="1">
    <source>
        <dbReference type="EMBL" id="KAF7231225.1"/>
    </source>
</evidence>
<dbReference type="AlphaFoldDB" id="A0A9D2Z225"/>
<sequence>MQDTAVYRAKCIRDNNWTIYQILQEFPRLMSKGMDFLILHGDASSKLFETWLPIYAEKILYLSRREGKLISSLDGLTQDAIGELSLRQLPSLLPPTAYKLGRGHSAIMVRHTTEECNLAFIHHKPPGTNMVEYLHEAKATRPFPYVLTLGNETQHVSQAFVIIAGQAVEHDTLLQAVDACFKAFFILDSEYPRHCEHVWKFLQTTVYEIPGGEWKLVKFLQSRIRASKRSK</sequence>
<organism evidence="1 2">
    <name type="scientific">Nothobranchius furzeri</name>
    <name type="common">Turquoise killifish</name>
    <dbReference type="NCBI Taxonomy" id="105023"/>
    <lineage>
        <taxon>Eukaryota</taxon>
        <taxon>Metazoa</taxon>
        <taxon>Chordata</taxon>
        <taxon>Craniata</taxon>
        <taxon>Vertebrata</taxon>
        <taxon>Euteleostomi</taxon>
        <taxon>Actinopterygii</taxon>
        <taxon>Neopterygii</taxon>
        <taxon>Teleostei</taxon>
        <taxon>Neoteleostei</taxon>
        <taxon>Acanthomorphata</taxon>
        <taxon>Ovalentaria</taxon>
        <taxon>Atherinomorphae</taxon>
        <taxon>Cyprinodontiformes</taxon>
        <taxon>Nothobranchiidae</taxon>
        <taxon>Nothobranchius</taxon>
    </lineage>
</organism>